<keyword evidence="2" id="KW-1185">Reference proteome</keyword>
<dbReference type="Proteomes" id="UP000294963">
    <property type="component" value="Unassembled WGS sequence"/>
</dbReference>
<organism evidence="1 2">
    <name type="scientific">Acinetobacter calcoaceticus</name>
    <dbReference type="NCBI Taxonomy" id="471"/>
    <lineage>
        <taxon>Bacteria</taxon>
        <taxon>Pseudomonadati</taxon>
        <taxon>Pseudomonadota</taxon>
        <taxon>Gammaproteobacteria</taxon>
        <taxon>Moraxellales</taxon>
        <taxon>Moraxellaceae</taxon>
        <taxon>Acinetobacter</taxon>
        <taxon>Acinetobacter calcoaceticus/baumannii complex</taxon>
    </lineage>
</organism>
<reference evidence="1 2" key="1">
    <citation type="submission" date="2019-03" db="EMBL/GenBank/DDBJ databases">
        <title>Genomic analyses of the natural microbiome of Caenorhabditis elegans.</title>
        <authorList>
            <person name="Samuel B."/>
        </authorList>
    </citation>
    <scope>NUCLEOTIDE SEQUENCE [LARGE SCALE GENOMIC DNA]</scope>
    <source>
        <strain evidence="1 2">JUb89</strain>
    </source>
</reference>
<evidence type="ECO:0000313" key="2">
    <source>
        <dbReference type="Proteomes" id="UP000294963"/>
    </source>
</evidence>
<sequence>MAGNQVSKSSVSANFAEQLAQALMLEQVNYVKKQLLNNNTDLTQTQYFGQTFIDHLYQYAEQVLLSDVIQLEQLHAVVRKFCFELYLGGDILEFIGIASHNIYQHLSTHSNQLGQCISDETFESWVFKILELEQIRSALNQHLQHNPHVHQISLQLANHIVEQHTPWLDQLRRLKLNSDSLRARALNFIQDQQHVIELKLEQQLAQALLKHLGEIILLPSDELADICLHLWSTIKRLSLKECFSQVQAIDVEEFFILVYETWKELRQTPMMQDSILNVVDAFYQHFADSDLQALLHAVGLNKQDLYLEAHRFIPPLLQALNDLGLLDGILLSMFGSFYQDSATLALIEAHYPIAE</sequence>
<dbReference type="EMBL" id="SLVJ01000002">
    <property type="protein sequence ID" value="TCM69833.1"/>
    <property type="molecule type" value="Genomic_DNA"/>
</dbReference>
<dbReference type="OrthoDB" id="7055830at2"/>
<comment type="caution">
    <text evidence="1">The sequence shown here is derived from an EMBL/GenBank/DDBJ whole genome shotgun (WGS) entry which is preliminary data.</text>
</comment>
<accession>A0A4R1Y9U7</accession>
<evidence type="ECO:0000313" key="1">
    <source>
        <dbReference type="EMBL" id="TCM69833.1"/>
    </source>
</evidence>
<proteinExistence type="predicted"/>
<protein>
    <submittedName>
        <fullName evidence="1">Uncharacterized protein</fullName>
    </submittedName>
</protein>
<dbReference type="AlphaFoldDB" id="A0A4R1Y9U7"/>
<gene>
    <name evidence="1" type="ORF">EC844_102100</name>
</gene>
<name>A0A4R1Y9U7_ACICA</name>